<evidence type="ECO:0000313" key="1">
    <source>
        <dbReference type="EMBL" id="KKP47597.1"/>
    </source>
</evidence>
<reference evidence="1 2" key="1">
    <citation type="journal article" date="2015" name="Nature">
        <title>rRNA introns, odd ribosomes, and small enigmatic genomes across a large radiation of phyla.</title>
        <authorList>
            <person name="Brown C.T."/>
            <person name="Hug L.A."/>
            <person name="Thomas B.C."/>
            <person name="Sharon I."/>
            <person name="Castelle C.J."/>
            <person name="Singh A."/>
            <person name="Wilkins M.J."/>
            <person name="Williams K.H."/>
            <person name="Banfield J.F."/>
        </authorList>
    </citation>
    <scope>NUCLEOTIDE SEQUENCE [LARGE SCALE GENOMIC DNA]</scope>
</reference>
<evidence type="ECO:0000313" key="2">
    <source>
        <dbReference type="Proteomes" id="UP000033995"/>
    </source>
</evidence>
<dbReference type="AlphaFoldDB" id="A0A0G0CW63"/>
<proteinExistence type="predicted"/>
<gene>
    <name evidence="1" type="ORF">UR38_C0003G0002</name>
</gene>
<dbReference type="EMBL" id="LBOZ01000003">
    <property type="protein sequence ID" value="KKP47597.1"/>
    <property type="molecule type" value="Genomic_DNA"/>
</dbReference>
<protein>
    <submittedName>
        <fullName evidence="1">Uncharacterized protein</fullName>
    </submittedName>
</protein>
<organism evidence="1 2">
    <name type="scientific">Candidatus Woesebacteria bacterium GW2011_GWA2_33_28</name>
    <dbReference type="NCBI Taxonomy" id="1618561"/>
    <lineage>
        <taxon>Bacteria</taxon>
        <taxon>Candidatus Woeseibacteriota</taxon>
    </lineage>
</organism>
<accession>A0A0G0CW63</accession>
<dbReference type="Proteomes" id="UP000033995">
    <property type="component" value="Unassembled WGS sequence"/>
</dbReference>
<comment type="caution">
    <text evidence="1">The sequence shown here is derived from an EMBL/GenBank/DDBJ whole genome shotgun (WGS) entry which is preliminary data.</text>
</comment>
<sequence>MEIKRVRIGPPYKNVYNVRVTPAEVDILFAEDESYEVISGTEVTESLIACSIDSIAGVGPGAHKPKRIDHETKIATYDAFVRNVDAK</sequence>
<name>A0A0G0CW63_9BACT</name>